<feature type="transmembrane region" description="Helical" evidence="15">
    <location>
        <begin position="54"/>
        <end position="75"/>
    </location>
</feature>
<dbReference type="AlphaFoldDB" id="A0A0U2L066"/>
<dbReference type="GO" id="GO:0008137">
    <property type="term" value="F:NADH dehydrogenase (ubiquinone) activity"/>
    <property type="evidence" value="ECO:0007669"/>
    <property type="project" value="UniProtKB-UniRule"/>
</dbReference>
<comment type="subcellular location">
    <subcellularLocation>
        <location evidence="1 15">Mitochondrion membrane</location>
        <topology evidence="1 15">Multi-pass membrane protein</topology>
    </subcellularLocation>
</comment>
<keyword evidence="6 15" id="KW-0679">Respiratory chain</keyword>
<comment type="function">
    <text evidence="15">Core subunit of the mitochondrial membrane respiratory chain NADH dehydrogenase (Complex I) which catalyzes electron transfer from NADH through the respiratory chain, using ubiquinone as an electron acceptor. Essential for the catalytic activity and assembly of complex I.</text>
</comment>
<evidence type="ECO:0000256" key="14">
    <source>
        <dbReference type="ARBA" id="ARBA00049551"/>
    </source>
</evidence>
<feature type="transmembrane region" description="Helical" evidence="15">
    <location>
        <begin position="29"/>
        <end position="48"/>
    </location>
</feature>
<evidence type="ECO:0000256" key="12">
    <source>
        <dbReference type="ARBA" id="ARBA00023128"/>
    </source>
</evidence>
<evidence type="ECO:0000256" key="13">
    <source>
        <dbReference type="ARBA" id="ARBA00023136"/>
    </source>
</evidence>
<keyword evidence="15" id="KW-0830">Ubiquinone</keyword>
<keyword evidence="7 15" id="KW-0812">Transmembrane</keyword>
<dbReference type="EC" id="7.1.1.2" evidence="3 15"/>
<dbReference type="GO" id="GO:0031966">
    <property type="term" value="C:mitochondrial membrane"/>
    <property type="evidence" value="ECO:0007669"/>
    <property type="project" value="UniProtKB-SubCell"/>
</dbReference>
<dbReference type="EMBL" id="KT321364">
    <property type="protein sequence ID" value="ALF06690.1"/>
    <property type="molecule type" value="Genomic_DNA"/>
</dbReference>
<evidence type="ECO:0000256" key="4">
    <source>
        <dbReference type="ARBA" id="ARBA00021095"/>
    </source>
</evidence>
<evidence type="ECO:0000256" key="2">
    <source>
        <dbReference type="ARBA" id="ARBA00005698"/>
    </source>
</evidence>
<keyword evidence="13 15" id="KW-0472">Membrane</keyword>
<evidence type="ECO:0000256" key="5">
    <source>
        <dbReference type="ARBA" id="ARBA00022448"/>
    </source>
</evidence>
<sequence length="184" mass="20198">MVLDILLYLSILFVMGFIGFSVKPSPIYGGLALIISGGVGCGIVLGYGGSFLGLMVFLIFLGGMMVVFGYTTALAMDKYPDTWSSKLVIWGFLLVGLFMEILLVYSWADCDYMGEYMGDYMGDLILSKNSGEWVVYDSDKSVGYLSEDPAGVAAMYSYNYWLLFVAAWSILAGLLISMQITRGR</sequence>
<dbReference type="PANTHER" id="PTHR11435:SF1">
    <property type="entry name" value="NADH-UBIQUINONE OXIDOREDUCTASE CHAIN 6"/>
    <property type="match status" value="1"/>
</dbReference>
<dbReference type="InterPro" id="IPR042106">
    <property type="entry name" value="Nuo/plastoQ_OxRdtase_6_NuoJ"/>
</dbReference>
<evidence type="ECO:0000313" key="16">
    <source>
        <dbReference type="EMBL" id="ALF06690.1"/>
    </source>
</evidence>
<organism evidence="16">
    <name type="scientific">Fukomys damarensis</name>
    <name type="common">Damaraland mole rat</name>
    <name type="synonym">Cryptomys damarensis</name>
    <dbReference type="NCBI Taxonomy" id="885580"/>
    <lineage>
        <taxon>Eukaryota</taxon>
        <taxon>Metazoa</taxon>
        <taxon>Chordata</taxon>
        <taxon>Craniata</taxon>
        <taxon>Vertebrata</taxon>
        <taxon>Euteleostomi</taxon>
        <taxon>Mammalia</taxon>
        <taxon>Eutheria</taxon>
        <taxon>Euarchontoglires</taxon>
        <taxon>Glires</taxon>
        <taxon>Rodentia</taxon>
        <taxon>Hystricomorpha</taxon>
        <taxon>Bathyergidae</taxon>
        <taxon>Fukomys</taxon>
    </lineage>
</organism>
<reference evidence="16" key="1">
    <citation type="journal article" date="2015" name="Mitochondrial DNA">
        <title>A complete mitochondrial genome of the Damaraland mole rat Fukomys damarensis retrieved from the published genome of the brandt's bat Myotis brandtii.</title>
        <authorList>
            <person name="Shi H."/>
            <person name="Ren M."/>
            <person name="Zhang S."/>
            <person name="Mao X."/>
        </authorList>
    </citation>
    <scope>NUCLEOTIDE SEQUENCE</scope>
</reference>
<evidence type="ECO:0000256" key="7">
    <source>
        <dbReference type="ARBA" id="ARBA00022692"/>
    </source>
</evidence>
<comment type="similarity">
    <text evidence="2 15">Belongs to the complex I subunit 6 family.</text>
</comment>
<dbReference type="Pfam" id="PF00499">
    <property type="entry name" value="Oxidored_q3"/>
    <property type="match status" value="1"/>
</dbReference>
<evidence type="ECO:0000256" key="8">
    <source>
        <dbReference type="ARBA" id="ARBA00022967"/>
    </source>
</evidence>
<dbReference type="InterPro" id="IPR001457">
    <property type="entry name" value="NADH_UbQ/plastoQ_OxRdtase_su6"/>
</dbReference>
<keyword evidence="9 15" id="KW-0249">Electron transport</keyword>
<feature type="transmembrane region" description="Helical" evidence="15">
    <location>
        <begin position="158"/>
        <end position="178"/>
    </location>
</feature>
<keyword evidence="5 15" id="KW-0813">Transport</keyword>
<evidence type="ECO:0000256" key="3">
    <source>
        <dbReference type="ARBA" id="ARBA00012944"/>
    </source>
</evidence>
<comment type="catalytic activity">
    <reaction evidence="14 15">
        <text>a ubiquinone + NADH + 5 H(+)(in) = a ubiquinol + NAD(+) + 4 H(+)(out)</text>
        <dbReference type="Rhea" id="RHEA:29091"/>
        <dbReference type="Rhea" id="RHEA-COMP:9565"/>
        <dbReference type="Rhea" id="RHEA-COMP:9566"/>
        <dbReference type="ChEBI" id="CHEBI:15378"/>
        <dbReference type="ChEBI" id="CHEBI:16389"/>
        <dbReference type="ChEBI" id="CHEBI:17976"/>
        <dbReference type="ChEBI" id="CHEBI:57540"/>
        <dbReference type="ChEBI" id="CHEBI:57945"/>
        <dbReference type="EC" id="7.1.1.2"/>
    </reaction>
</comment>
<evidence type="ECO:0000256" key="10">
    <source>
        <dbReference type="ARBA" id="ARBA00022989"/>
    </source>
</evidence>
<evidence type="ECO:0000256" key="6">
    <source>
        <dbReference type="ARBA" id="ARBA00022660"/>
    </source>
</evidence>
<evidence type="ECO:0000256" key="15">
    <source>
        <dbReference type="RuleBase" id="RU004430"/>
    </source>
</evidence>
<evidence type="ECO:0000256" key="1">
    <source>
        <dbReference type="ARBA" id="ARBA00004225"/>
    </source>
</evidence>
<feature type="transmembrane region" description="Helical" evidence="15">
    <location>
        <begin position="87"/>
        <end position="108"/>
    </location>
</feature>
<accession>A0A0U2L066</accession>
<proteinExistence type="inferred from homology"/>
<dbReference type="Gene3D" id="1.20.120.1200">
    <property type="entry name" value="NADH-ubiquinone/plastoquinone oxidoreductase chain 6, subunit NuoJ"/>
    <property type="match status" value="1"/>
</dbReference>
<keyword evidence="8 15" id="KW-1278">Translocase</keyword>
<evidence type="ECO:0000256" key="11">
    <source>
        <dbReference type="ARBA" id="ARBA00023027"/>
    </source>
</evidence>
<geneLocation type="mitochondrion" evidence="16"/>
<feature type="transmembrane region" description="Helical" evidence="15">
    <location>
        <begin position="6"/>
        <end position="22"/>
    </location>
</feature>
<gene>
    <name evidence="16" type="primary">ND6</name>
</gene>
<evidence type="ECO:0000256" key="9">
    <source>
        <dbReference type="ARBA" id="ARBA00022982"/>
    </source>
</evidence>
<dbReference type="PANTHER" id="PTHR11435">
    <property type="entry name" value="NADH UBIQUINONE OXIDOREDUCTASE SUBUNIT ND6"/>
    <property type="match status" value="1"/>
</dbReference>
<dbReference type="InterPro" id="IPR050269">
    <property type="entry name" value="ComplexI_Subunit6"/>
</dbReference>
<protein>
    <recommendedName>
        <fullName evidence="4 15">NADH-ubiquinone oxidoreductase chain 6</fullName>
        <ecNumber evidence="3 15">7.1.1.2</ecNumber>
    </recommendedName>
</protein>
<keyword evidence="12 15" id="KW-0496">Mitochondrion</keyword>
<keyword evidence="11 15" id="KW-0520">NAD</keyword>
<keyword evidence="10 15" id="KW-1133">Transmembrane helix</keyword>
<name>A0A0U2L066_FUKDA</name>